<dbReference type="EMBL" id="CP013099">
    <property type="protein sequence ID" value="ALP53517.1"/>
    <property type="molecule type" value="Genomic_DNA"/>
</dbReference>
<keyword evidence="4 8" id="KW-0812">Transmembrane</keyword>
<keyword evidence="7 8" id="KW-0998">Cell outer membrane</keyword>
<organism evidence="13 14">
    <name type="scientific">Candidatus Tenderia electrophaga</name>
    <dbReference type="NCBI Taxonomy" id="1748243"/>
    <lineage>
        <taxon>Bacteria</taxon>
        <taxon>Pseudomonadati</taxon>
        <taxon>Pseudomonadota</taxon>
        <taxon>Gammaproteobacteria</taxon>
        <taxon>Candidatus Tenderiales</taxon>
        <taxon>Candidatus Tenderiaceae</taxon>
        <taxon>Candidatus Tenderia</taxon>
    </lineage>
</organism>
<evidence type="ECO:0000256" key="6">
    <source>
        <dbReference type="ARBA" id="ARBA00023136"/>
    </source>
</evidence>
<dbReference type="InterPro" id="IPR037066">
    <property type="entry name" value="Plug_dom_sf"/>
</dbReference>
<dbReference type="KEGG" id="tee:Tel_10385"/>
<dbReference type="Gene3D" id="2.40.170.20">
    <property type="entry name" value="TonB-dependent receptor, beta-barrel domain"/>
    <property type="match status" value="1"/>
</dbReference>
<evidence type="ECO:0008006" key="15">
    <source>
        <dbReference type="Google" id="ProtNLM"/>
    </source>
</evidence>
<keyword evidence="5 9" id="KW-0798">TonB box</keyword>
<name>A0A0S2TEJ5_9GAMM</name>
<evidence type="ECO:0000313" key="13">
    <source>
        <dbReference type="EMBL" id="ALP53517.1"/>
    </source>
</evidence>
<evidence type="ECO:0000256" key="1">
    <source>
        <dbReference type="ARBA" id="ARBA00004571"/>
    </source>
</evidence>
<dbReference type="InterPro" id="IPR000531">
    <property type="entry name" value="Beta-barrel_TonB"/>
</dbReference>
<dbReference type="InterPro" id="IPR036942">
    <property type="entry name" value="Beta-barrel_TonB_sf"/>
</dbReference>
<reference evidence="13" key="1">
    <citation type="submission" date="2015-10" db="EMBL/GenBank/DDBJ databases">
        <title>Description of Candidatus Tenderia electrophaga gen. nov, sp. nov., an Uncultivated Electroautotroph from a Biocathode Enrichment.</title>
        <authorList>
            <person name="Eddie B.J."/>
            <person name="Malanoski A.P."/>
            <person name="Wang Z."/>
            <person name="Hall R.J."/>
            <person name="Oh S.D."/>
            <person name="Heiner C."/>
            <person name="Lin B."/>
            <person name="Strycharz-Glaven S.M."/>
        </authorList>
    </citation>
    <scope>NUCLEOTIDE SEQUENCE [LARGE SCALE GENOMIC DNA]</scope>
    <source>
        <strain evidence="13">NRL1</strain>
    </source>
</reference>
<dbReference type="Pfam" id="PF00593">
    <property type="entry name" value="TonB_dep_Rec_b-barrel"/>
    <property type="match status" value="1"/>
</dbReference>
<gene>
    <name evidence="13" type="ORF">Tel_10385</name>
</gene>
<feature type="signal peptide" evidence="10">
    <location>
        <begin position="1"/>
        <end position="24"/>
    </location>
</feature>
<dbReference type="SUPFAM" id="SSF56935">
    <property type="entry name" value="Porins"/>
    <property type="match status" value="1"/>
</dbReference>
<dbReference type="GO" id="GO:0033214">
    <property type="term" value="P:siderophore-iron import into cell"/>
    <property type="evidence" value="ECO:0007669"/>
    <property type="project" value="TreeGrafter"/>
</dbReference>
<evidence type="ECO:0000256" key="10">
    <source>
        <dbReference type="SAM" id="SignalP"/>
    </source>
</evidence>
<accession>A0A0S2TEJ5</accession>
<dbReference type="Pfam" id="PF07715">
    <property type="entry name" value="Plug"/>
    <property type="match status" value="1"/>
</dbReference>
<sequence length="712" mass="77768">MSMYKRSLVSIAVITALAPVIAPAAPPESLDKVLIIGTEEQARSLPGSGAVVTSERLEQEVVTDVNQVLKTVPGVYVREEEGTGLRPNIGIRGATAERSEKITLLEDGVLIAPAPYSNPAAYYFPTAMRMSAIEVLKGAPLLRHGPQTTGGVVNLISTPIPEDRGGELSVMFDERGSTDVHTHYGARQGAWRWQLETVQREVEGYKDIDRSNRDTGFDIADYVAKLGWQGDDQDILLKAQYSEEISNETYLGLTDADFNADPNRRYGLSSIDQMDNRHRGLSATHTKDWNERVTSTTTLYRNYFERDWFKLSGGGSFIDDANSGNATAQGILDGTTDVTGLNYKHNNRAYVSQGVQLNVDVAAGRHLVSVGARLHEDEMDRFQPVDVYDQVNGSLVYQSTTAPSGGDNRFEEAEATSLWLLDDWQVSERLNVNLALRYEDVSSSRIQYGNAARTVVAATRSNESDELLPGASLTYDLDQTWQLLAGVHKGFSPLGGGATANEEPETSDNWELGLRYRTDALFAEAVGFYSDFSNKTEYCSLGAPCSNGATSGSFVTGEAEISGLELQLGSAFKQGQFDIPLNIAYTFTRAEISADNTASGFNSGDQLKDVPEHVLALRAGLEHSSGWDSYAIAKYIDEMCVVTGCNNAANAFDETESLVVVDFVSHYPLASDVDVFVKVENVFDEQKIVARTPDGARPNKPLTLSLGMTHRF</sequence>
<dbReference type="Proteomes" id="UP000055136">
    <property type="component" value="Chromosome"/>
</dbReference>
<feature type="domain" description="TonB-dependent receptor plug" evidence="12">
    <location>
        <begin position="42"/>
        <end position="152"/>
    </location>
</feature>
<feature type="domain" description="TonB-dependent receptor-like beta-barrel" evidence="11">
    <location>
        <begin position="228"/>
        <end position="682"/>
    </location>
</feature>
<dbReference type="InterPro" id="IPR039426">
    <property type="entry name" value="TonB-dep_rcpt-like"/>
</dbReference>
<dbReference type="PANTHER" id="PTHR30442:SF0">
    <property type="entry name" value="FE(3+) DICITRATE TRANSPORT PROTEIN FECA"/>
    <property type="match status" value="1"/>
</dbReference>
<protein>
    <recommendedName>
        <fullName evidence="15">TonB-dependent receptor</fullName>
    </recommendedName>
</protein>
<evidence type="ECO:0000256" key="4">
    <source>
        <dbReference type="ARBA" id="ARBA00022692"/>
    </source>
</evidence>
<dbReference type="Gene3D" id="2.170.130.10">
    <property type="entry name" value="TonB-dependent receptor, plug domain"/>
    <property type="match status" value="1"/>
</dbReference>
<keyword evidence="2 8" id="KW-0813">Transport</keyword>
<evidence type="ECO:0000259" key="12">
    <source>
        <dbReference type="Pfam" id="PF07715"/>
    </source>
</evidence>
<dbReference type="InterPro" id="IPR012910">
    <property type="entry name" value="Plug_dom"/>
</dbReference>
<comment type="subcellular location">
    <subcellularLocation>
        <location evidence="1 8">Cell outer membrane</location>
        <topology evidence="1 8">Multi-pass membrane protein</topology>
    </subcellularLocation>
</comment>
<evidence type="ECO:0000313" key="14">
    <source>
        <dbReference type="Proteomes" id="UP000055136"/>
    </source>
</evidence>
<evidence type="ECO:0000256" key="3">
    <source>
        <dbReference type="ARBA" id="ARBA00022452"/>
    </source>
</evidence>
<keyword evidence="3 8" id="KW-1134">Transmembrane beta strand</keyword>
<evidence type="ECO:0000256" key="7">
    <source>
        <dbReference type="ARBA" id="ARBA00023237"/>
    </source>
</evidence>
<evidence type="ECO:0000259" key="11">
    <source>
        <dbReference type="Pfam" id="PF00593"/>
    </source>
</evidence>
<evidence type="ECO:0000256" key="9">
    <source>
        <dbReference type="RuleBase" id="RU003357"/>
    </source>
</evidence>
<dbReference type="AlphaFoldDB" id="A0A0S2TEJ5"/>
<dbReference type="GO" id="GO:0009279">
    <property type="term" value="C:cell outer membrane"/>
    <property type="evidence" value="ECO:0007669"/>
    <property type="project" value="UniProtKB-SubCell"/>
</dbReference>
<keyword evidence="6 8" id="KW-0472">Membrane</keyword>
<evidence type="ECO:0000256" key="2">
    <source>
        <dbReference type="ARBA" id="ARBA00022448"/>
    </source>
</evidence>
<dbReference type="PROSITE" id="PS52016">
    <property type="entry name" value="TONB_DEPENDENT_REC_3"/>
    <property type="match status" value="1"/>
</dbReference>
<feature type="chain" id="PRO_5006604932" description="TonB-dependent receptor" evidence="10">
    <location>
        <begin position="25"/>
        <end position="712"/>
    </location>
</feature>
<dbReference type="STRING" id="1748243.Tel_10385"/>
<dbReference type="PANTHER" id="PTHR30442">
    <property type="entry name" value="IRON III DICITRATE TRANSPORT PROTEIN FECA"/>
    <property type="match status" value="1"/>
</dbReference>
<evidence type="ECO:0000256" key="8">
    <source>
        <dbReference type="PROSITE-ProRule" id="PRU01360"/>
    </source>
</evidence>
<proteinExistence type="inferred from homology"/>
<keyword evidence="14" id="KW-1185">Reference proteome</keyword>
<evidence type="ECO:0000256" key="5">
    <source>
        <dbReference type="ARBA" id="ARBA00023077"/>
    </source>
</evidence>
<keyword evidence="10" id="KW-0732">Signal</keyword>
<comment type="similarity">
    <text evidence="8 9">Belongs to the TonB-dependent receptor family.</text>
</comment>